<dbReference type="Gene3D" id="2.130.10.130">
    <property type="entry name" value="Integrin alpha, N-terminal"/>
    <property type="match status" value="2"/>
</dbReference>
<dbReference type="AlphaFoldDB" id="A0A4Y9S6Q1"/>
<keyword evidence="4" id="KW-1185">Reference proteome</keyword>
<dbReference type="Gene3D" id="1.10.3130.20">
    <property type="entry name" value="Phycobilisome linker domain"/>
    <property type="match status" value="1"/>
</dbReference>
<dbReference type="InterPro" id="IPR028994">
    <property type="entry name" value="Integrin_alpha_N"/>
</dbReference>
<organism evidence="3 4">
    <name type="scientific">Zemynaea arenosa</name>
    <dbReference type="NCBI Taxonomy" id="2561931"/>
    <lineage>
        <taxon>Bacteria</taxon>
        <taxon>Pseudomonadati</taxon>
        <taxon>Pseudomonadota</taxon>
        <taxon>Betaproteobacteria</taxon>
        <taxon>Burkholderiales</taxon>
        <taxon>Oxalobacteraceae</taxon>
        <taxon>Telluria group</taxon>
        <taxon>Zemynaea</taxon>
    </lineage>
</organism>
<dbReference type="OrthoDB" id="480426at2"/>
<reference evidence="3 4" key="1">
    <citation type="submission" date="2019-03" db="EMBL/GenBank/DDBJ databases">
        <title>Draft Genome Sequence of Massilia arenosa sp. nov., a Novel Massilia Species Isolated from a Sandy-loam Maize Soil.</title>
        <authorList>
            <person name="Raths R."/>
            <person name="Peta V."/>
            <person name="Bucking H."/>
        </authorList>
    </citation>
    <scope>NUCLEOTIDE SEQUENCE [LARGE SCALE GENOMIC DNA]</scope>
    <source>
        <strain evidence="3 4">MC02</strain>
    </source>
</reference>
<dbReference type="SUPFAM" id="SSF51120">
    <property type="entry name" value="beta-Roll"/>
    <property type="match status" value="1"/>
</dbReference>
<comment type="caution">
    <text evidence="3">The sequence shown here is derived from an EMBL/GenBank/DDBJ whole genome shotgun (WGS) entry which is preliminary data.</text>
</comment>
<name>A0A4Y9S6Q1_9BURK</name>
<dbReference type="PRINTS" id="PR00313">
    <property type="entry name" value="CABNDNGRPT"/>
</dbReference>
<evidence type="ECO:0000313" key="4">
    <source>
        <dbReference type="Proteomes" id="UP000298438"/>
    </source>
</evidence>
<dbReference type="EMBL" id="SPVF01000225">
    <property type="protein sequence ID" value="TFW15728.1"/>
    <property type="molecule type" value="Genomic_DNA"/>
</dbReference>
<dbReference type="InterPro" id="IPR013517">
    <property type="entry name" value="FG-GAP"/>
</dbReference>
<evidence type="ECO:0000259" key="2">
    <source>
        <dbReference type="Pfam" id="PF13946"/>
    </source>
</evidence>
<dbReference type="RefSeq" id="WP_135208524.1">
    <property type="nucleotide sequence ID" value="NZ_SPVF01000225.1"/>
</dbReference>
<proteinExistence type="predicted"/>
<dbReference type="InterPro" id="IPR001343">
    <property type="entry name" value="Hemolysn_Ca-bd"/>
</dbReference>
<evidence type="ECO:0000313" key="3">
    <source>
        <dbReference type="EMBL" id="TFW15728.1"/>
    </source>
</evidence>
<protein>
    <submittedName>
        <fullName evidence="3">DUF4214 domain-containing protein</fullName>
    </submittedName>
</protein>
<dbReference type="PANTHER" id="PTHR46580">
    <property type="entry name" value="SENSOR KINASE-RELATED"/>
    <property type="match status" value="1"/>
</dbReference>
<feature type="domain" description="DUF4214" evidence="2">
    <location>
        <begin position="726"/>
        <end position="794"/>
    </location>
</feature>
<dbReference type="Pfam" id="PF13946">
    <property type="entry name" value="DUF4214"/>
    <property type="match status" value="1"/>
</dbReference>
<dbReference type="InterPro" id="IPR038255">
    <property type="entry name" value="PBS_linker_sf"/>
</dbReference>
<evidence type="ECO:0000256" key="1">
    <source>
        <dbReference type="ARBA" id="ARBA00022729"/>
    </source>
</evidence>
<keyword evidence="1" id="KW-0732">Signal</keyword>
<dbReference type="Pfam" id="PF13517">
    <property type="entry name" value="FG-GAP_3"/>
    <property type="match status" value="2"/>
</dbReference>
<dbReference type="GO" id="GO:0005509">
    <property type="term" value="F:calcium ion binding"/>
    <property type="evidence" value="ECO:0007669"/>
    <property type="project" value="InterPro"/>
</dbReference>
<sequence length="811" mass="85660">MADYHGTAGADILDQDKLGVQAGENLYGGKGNDTITATGANMIGEEGNDTLTALTAWAGAAYWTSPTGVKVNLATGVAQDGFGGTDKLVNVRTVMDSSHDDEITGSSANETFWLSWGSDKVVGGGGTDSVNFYNMKSSEVGIKYDIATDTFTLTKHTAAGDQGVVTLTGIQSINFTGPQSDNILYSRDMFDDSKGFLRQLGTVPGAEMGNVNQLRAGDFNGDGKLDVLVTRTRGDVGATKVPLQVLVGDGQGHFTDQTATLFKGGIPYVNYVPRIFAADFNKDGITDIFTPDFGLDTEPFPGGQNGLWLSNKATGQLENATATLPQGLKQNHGTSIGDVNHDGYLDILVNALHETTGNANQLLINDGTGHFQPNQSLLPAAYHQQKYDPGNTWSLLQDLNGDGWDDIVLGTWGPNSKPTQVLLNDGHGSFANSTPVDLPRTGMAQDTVVGINTINLNGDNLPDLVLCVTNDGARDEFYHTPYIQFLVNDGNGHFHDETQARLPQSLAPQKEMAWIYSAVPTDVDGDGDQDLVVDGSNAATSGVYMNDGTGKFTLGWEGAPNQHLLAADVNSDGKIDLVEATYSGFSVLLNSFPAQIDASHVYRFGDSGGKVAGNAANETIHGGKGADTVDGGAGLDTMVVAAARGQATVKASGTGYTVTTGGVIDTLANVERIKFADGTGVALDLTGTAGQAYRLYQAVFDRTPDLEGLGYWIMKLDTGSSLHDVAQGFIEGGEFKKLYGANPTDAQFVDALYHNVLHRNGDAEGVQYWNHVLSIGAARADVLTSFSESPENMKAVATLIGNGIDYTPFLG</sequence>
<dbReference type="Proteomes" id="UP000298438">
    <property type="component" value="Unassembled WGS sequence"/>
</dbReference>
<dbReference type="SUPFAM" id="SSF69318">
    <property type="entry name" value="Integrin alpha N-terminal domain"/>
    <property type="match status" value="2"/>
</dbReference>
<dbReference type="Pfam" id="PF00353">
    <property type="entry name" value="HemolysinCabind"/>
    <property type="match status" value="3"/>
</dbReference>
<accession>A0A4Y9S6Q1</accession>
<dbReference type="InterPro" id="IPR025282">
    <property type="entry name" value="DUF4214"/>
</dbReference>
<gene>
    <name evidence="3" type="ORF">E4L96_17620</name>
</gene>
<dbReference type="InterPro" id="IPR011049">
    <property type="entry name" value="Serralysin-like_metalloprot_C"/>
</dbReference>